<proteinExistence type="predicted"/>
<sequence length="321" mass="35804">MPLIPSELLFRGGNVPKFRKFFIPIGIFIIALATASAFYFFSKNAGNADNQTANSTGPRTLPKSWLVKYFLTEDENAPHVGGPASDPDNDVLSNYLEYMYGTDPTKEDTDNDGEIDSFEVAFGRNPNGEGMLALGASQKDLIKDYIASSEKLSDFTEEKVLGEIQEMFNPDQQVALDLPQDREIILTKQNDVPAFEKYYNETKDLTAVAEDEGGAIAQRLFDNMTDEEINVYIARLEAAQQTLLQTPVPAQIVNIHKLKIAGLRAGIKLFELARDNYQPGVEDKQFWSDIFSQMVAIQQSEDLELATWRELGLKLKDTGGI</sequence>
<dbReference type="Proteomes" id="UP000177235">
    <property type="component" value="Unassembled WGS sequence"/>
</dbReference>
<evidence type="ECO:0000313" key="2">
    <source>
        <dbReference type="EMBL" id="OGE99894.1"/>
    </source>
</evidence>
<evidence type="ECO:0008006" key="4">
    <source>
        <dbReference type="Google" id="ProtNLM"/>
    </source>
</evidence>
<dbReference type="EMBL" id="MFFF01000010">
    <property type="protein sequence ID" value="OGE99894.1"/>
    <property type="molecule type" value="Genomic_DNA"/>
</dbReference>
<accession>A0A1F5QCI1</accession>
<dbReference type="PROSITE" id="PS00018">
    <property type="entry name" value="EF_HAND_1"/>
    <property type="match status" value="1"/>
</dbReference>
<gene>
    <name evidence="2" type="ORF">A3J05_03535</name>
</gene>
<keyword evidence="1" id="KW-0812">Transmembrane</keyword>
<feature type="transmembrane region" description="Helical" evidence="1">
    <location>
        <begin position="21"/>
        <end position="41"/>
    </location>
</feature>
<keyword evidence="1" id="KW-0472">Membrane</keyword>
<evidence type="ECO:0000256" key="1">
    <source>
        <dbReference type="SAM" id="Phobius"/>
    </source>
</evidence>
<evidence type="ECO:0000313" key="3">
    <source>
        <dbReference type="Proteomes" id="UP000177235"/>
    </source>
</evidence>
<comment type="caution">
    <text evidence="2">The sequence shown here is derived from an EMBL/GenBank/DDBJ whole genome shotgun (WGS) entry which is preliminary data.</text>
</comment>
<dbReference type="InterPro" id="IPR018247">
    <property type="entry name" value="EF_Hand_1_Ca_BS"/>
</dbReference>
<dbReference type="AlphaFoldDB" id="A0A1F5QCI1"/>
<protein>
    <recommendedName>
        <fullName evidence="4">EF-hand domain-containing protein</fullName>
    </recommendedName>
</protein>
<organism evidence="2 3">
    <name type="scientific">Candidatus Doudnabacteria bacterium RIFCSPLOWO2_02_FULL_48_13</name>
    <dbReference type="NCBI Taxonomy" id="1817845"/>
    <lineage>
        <taxon>Bacteria</taxon>
        <taxon>Candidatus Doudnaibacteriota</taxon>
    </lineage>
</organism>
<name>A0A1F5QCI1_9BACT</name>
<keyword evidence="1" id="KW-1133">Transmembrane helix</keyword>
<reference evidence="2 3" key="1">
    <citation type="journal article" date="2016" name="Nat. Commun.">
        <title>Thousands of microbial genomes shed light on interconnected biogeochemical processes in an aquifer system.</title>
        <authorList>
            <person name="Anantharaman K."/>
            <person name="Brown C.T."/>
            <person name="Hug L.A."/>
            <person name="Sharon I."/>
            <person name="Castelle C.J."/>
            <person name="Probst A.J."/>
            <person name="Thomas B.C."/>
            <person name="Singh A."/>
            <person name="Wilkins M.J."/>
            <person name="Karaoz U."/>
            <person name="Brodie E.L."/>
            <person name="Williams K.H."/>
            <person name="Hubbard S.S."/>
            <person name="Banfield J.F."/>
        </authorList>
    </citation>
    <scope>NUCLEOTIDE SEQUENCE [LARGE SCALE GENOMIC DNA]</scope>
</reference>